<dbReference type="Gene3D" id="1.20.1290.10">
    <property type="entry name" value="AhpD-like"/>
    <property type="match status" value="1"/>
</dbReference>
<evidence type="ECO:0000259" key="1">
    <source>
        <dbReference type="Pfam" id="PF02627"/>
    </source>
</evidence>
<protein>
    <submittedName>
        <fullName evidence="2">Carboxymuconolactone decarboxylase family protein</fullName>
    </submittedName>
</protein>
<name>A0A4Z0HT06_MYCPR</name>
<reference evidence="2 3" key="1">
    <citation type="submission" date="2018-12" db="EMBL/GenBank/DDBJ databases">
        <title>Draft genome sequences of Mycolicibacterium peregrinum isolated from a pig with lymphadenitis and from soil on the same Japanese pig farm.</title>
        <authorList>
            <person name="Komatsu T."/>
            <person name="Ohya K."/>
            <person name="Sawai K."/>
            <person name="Odoi J.O."/>
            <person name="Otsu K."/>
            <person name="Ota A."/>
            <person name="Ito T."/>
            <person name="Kawai M."/>
            <person name="Maruyama F."/>
        </authorList>
    </citation>
    <scope>NUCLEOTIDE SEQUENCE [LARGE SCALE GENOMIC DNA]</scope>
    <source>
        <strain evidence="2 3">138</strain>
    </source>
</reference>
<dbReference type="Pfam" id="PF02627">
    <property type="entry name" value="CMD"/>
    <property type="match status" value="1"/>
</dbReference>
<feature type="domain" description="Carboxymuconolactone decarboxylase-like" evidence="1">
    <location>
        <begin position="52"/>
        <end position="135"/>
    </location>
</feature>
<organism evidence="2 3">
    <name type="scientific">Mycolicibacterium peregrinum</name>
    <name type="common">Mycobacterium peregrinum</name>
    <dbReference type="NCBI Taxonomy" id="43304"/>
    <lineage>
        <taxon>Bacteria</taxon>
        <taxon>Bacillati</taxon>
        <taxon>Actinomycetota</taxon>
        <taxon>Actinomycetes</taxon>
        <taxon>Mycobacteriales</taxon>
        <taxon>Mycobacteriaceae</taxon>
        <taxon>Mycolicibacterium</taxon>
    </lineage>
</organism>
<dbReference type="EMBL" id="RWKA01000004">
    <property type="protein sequence ID" value="TGB44142.1"/>
    <property type="molecule type" value="Genomic_DNA"/>
</dbReference>
<dbReference type="GO" id="GO:0051920">
    <property type="term" value="F:peroxiredoxin activity"/>
    <property type="evidence" value="ECO:0007669"/>
    <property type="project" value="InterPro"/>
</dbReference>
<dbReference type="Proteomes" id="UP000297792">
    <property type="component" value="Unassembled WGS sequence"/>
</dbReference>
<dbReference type="PANTHER" id="PTHR34846">
    <property type="entry name" value="4-CARBOXYMUCONOLACTONE DECARBOXYLASE FAMILY PROTEIN (AFU_ORTHOLOGUE AFUA_6G11590)"/>
    <property type="match status" value="1"/>
</dbReference>
<comment type="caution">
    <text evidence="2">The sequence shown here is derived from an EMBL/GenBank/DDBJ whole genome shotgun (WGS) entry which is preliminary data.</text>
</comment>
<accession>A0A4Z0HT06</accession>
<keyword evidence="3" id="KW-1185">Reference proteome</keyword>
<dbReference type="PANTHER" id="PTHR34846:SF5">
    <property type="entry name" value="CARBOXYMUCONOLACTONE DECARBOXYLASE-LIKE DOMAIN-CONTAINING PROTEIN"/>
    <property type="match status" value="1"/>
</dbReference>
<dbReference type="SUPFAM" id="SSF69118">
    <property type="entry name" value="AhpD-like"/>
    <property type="match status" value="1"/>
</dbReference>
<evidence type="ECO:0000313" key="3">
    <source>
        <dbReference type="Proteomes" id="UP000297792"/>
    </source>
</evidence>
<sequence length="200" mass="22545">MTMFQPLPVGEWPQEMHTAMAAMSPPNPRHPRPKHDGRPKALNILGVLAHHPALAQAFFTFNGHNLRTTTLSERERELLVLRTAAVRQSSYEWAQHVVMAHDVGIDNDELSWIAWGPDAPAWSAHEAALLRAVDELIECGAIRPETLAVLSESFDIQQILDVMFTVGAYETLGWMLKSFGVELDEDIRSWLNHPPEANRR</sequence>
<dbReference type="InterPro" id="IPR029032">
    <property type="entry name" value="AhpD-like"/>
</dbReference>
<evidence type="ECO:0000313" key="2">
    <source>
        <dbReference type="EMBL" id="TGB44142.1"/>
    </source>
</evidence>
<proteinExistence type="predicted"/>
<dbReference type="InterPro" id="IPR003779">
    <property type="entry name" value="CMD-like"/>
</dbReference>
<dbReference type="AlphaFoldDB" id="A0A4Z0HT06"/>
<gene>
    <name evidence="2" type="ORF">EJD98_09735</name>
</gene>